<reference evidence="3 4" key="1">
    <citation type="submission" date="2020-04" db="EMBL/GenBank/DDBJ databases">
        <title>Perkinsus olseni comparative genomics.</title>
        <authorList>
            <person name="Bogema D.R."/>
        </authorList>
    </citation>
    <scope>NUCLEOTIDE SEQUENCE [LARGE SCALE GENOMIC DNA]</scope>
    <source>
        <strain evidence="3">00978-12</strain>
    </source>
</reference>
<feature type="compositionally biased region" description="Low complexity" evidence="1">
    <location>
        <begin position="134"/>
        <end position="152"/>
    </location>
</feature>
<proteinExistence type="predicted"/>
<dbReference type="Pfam" id="PF07145">
    <property type="entry name" value="PAM2"/>
    <property type="match status" value="1"/>
</dbReference>
<gene>
    <name evidence="3" type="ORF">FOZ60_014405</name>
</gene>
<dbReference type="AlphaFoldDB" id="A0A7J6P7R3"/>
<organism evidence="3 4">
    <name type="scientific">Perkinsus olseni</name>
    <name type="common">Perkinsus atlanticus</name>
    <dbReference type="NCBI Taxonomy" id="32597"/>
    <lineage>
        <taxon>Eukaryota</taxon>
        <taxon>Sar</taxon>
        <taxon>Alveolata</taxon>
        <taxon>Perkinsozoa</taxon>
        <taxon>Perkinsea</taxon>
        <taxon>Perkinsida</taxon>
        <taxon>Perkinsidae</taxon>
        <taxon>Perkinsus</taxon>
    </lineage>
</organism>
<keyword evidence="2" id="KW-0812">Transmembrane</keyword>
<dbReference type="Proteomes" id="UP000541610">
    <property type="component" value="Unassembled WGS sequence"/>
</dbReference>
<feature type="region of interest" description="Disordered" evidence="1">
    <location>
        <begin position="253"/>
        <end position="272"/>
    </location>
</feature>
<dbReference type="InterPro" id="IPR009818">
    <property type="entry name" value="PAM2_motif"/>
</dbReference>
<sequence length="596" mass="63478">MATDCRLKGILADQQNAWWVLVGTAVYAVLSMVVISAPLAVTLAVPMMIGALYGCSYLGVEPLIPAHTLLFPGLQPAPEEDSASRGEDHEPSELDTVPRPEVTPRNPSESGSGAKMGSSGTTKASSKEEAPLETPDATPLKLALPAPLTMTPQRLAADGCRPSDEEEHEQEQAGEAAERHSSPGPQSIPVALRDALAFKGDEAMRFRVKGTFLHVEYPQAEDDMSDDFAEHVAASREGSVEASVLSGFEEASITGAADSSDSREAAAGRRRFRRRRSISDADLTYTAYLAELAMEQEGASVDSGMSPGVDAAEDALSPKSDLAAVDAVQSLCRSSSGEEGPRDGQPVEQATVTAPDRKLNPNAPEFIPQYMNRPWLSMAMPPPPGIGHRRTGWARSGCFGIFTGLPAWWRLGSSRIPMIVAGVSSLGHRSSSYPLLCGSVPGRRTVYENMPFALRMVVGIAAGAMGMNGITLLFSEGHGYTTHVLGVYMTAMSVIITTAEFLPFAVDTLVPWMPFLRHYGSRAVVYLLAAFLCMGEEMGLTGRCAGVLMFIGSAASFAFHRFYPGALDHALRPGNRVAVVEDDSVAMGLIGENPCA</sequence>
<feature type="region of interest" description="Disordered" evidence="1">
    <location>
        <begin position="74"/>
        <end position="188"/>
    </location>
</feature>
<feature type="transmembrane region" description="Helical" evidence="2">
    <location>
        <begin position="480"/>
        <end position="502"/>
    </location>
</feature>
<name>A0A7J6P7R3_PEROL</name>
<protein>
    <submittedName>
        <fullName evidence="3">Uncharacterized protein</fullName>
    </submittedName>
</protein>
<keyword evidence="2" id="KW-1133">Transmembrane helix</keyword>
<comment type="caution">
    <text evidence="3">The sequence shown here is derived from an EMBL/GenBank/DDBJ whole genome shotgun (WGS) entry which is preliminary data.</text>
</comment>
<feature type="region of interest" description="Disordered" evidence="1">
    <location>
        <begin position="331"/>
        <end position="363"/>
    </location>
</feature>
<keyword evidence="2" id="KW-0472">Membrane</keyword>
<dbReference type="EMBL" id="JABANP010000068">
    <property type="protein sequence ID" value="KAF4691917.1"/>
    <property type="molecule type" value="Genomic_DNA"/>
</dbReference>
<feature type="transmembrane region" description="Helical" evidence="2">
    <location>
        <begin position="17"/>
        <end position="41"/>
    </location>
</feature>
<evidence type="ECO:0000313" key="4">
    <source>
        <dbReference type="Proteomes" id="UP000541610"/>
    </source>
</evidence>
<dbReference type="OrthoDB" id="10488141at2759"/>
<accession>A0A7J6P7R3</accession>
<feature type="transmembrane region" description="Helical" evidence="2">
    <location>
        <begin position="452"/>
        <end position="474"/>
    </location>
</feature>
<evidence type="ECO:0000313" key="3">
    <source>
        <dbReference type="EMBL" id="KAF4691917.1"/>
    </source>
</evidence>
<evidence type="ECO:0000256" key="2">
    <source>
        <dbReference type="SAM" id="Phobius"/>
    </source>
</evidence>
<evidence type="ECO:0000256" key="1">
    <source>
        <dbReference type="SAM" id="MobiDB-lite"/>
    </source>
</evidence>
<feature type="transmembrane region" description="Helical" evidence="2">
    <location>
        <begin position="523"/>
        <end position="540"/>
    </location>
</feature>
<feature type="compositionally biased region" description="Basic and acidic residues" evidence="1">
    <location>
        <begin position="82"/>
        <end position="98"/>
    </location>
</feature>